<sequence>MEEIQIENHNKLLIHQRMLAIYQKDLAELHLKYAEALAKNQLLVERNKELETQLEPTE</sequence>
<feature type="coiled-coil region" evidence="1">
    <location>
        <begin position="19"/>
        <end position="53"/>
    </location>
</feature>
<name>A0ABQ2DVZ1_9MICC</name>
<dbReference type="GeneID" id="303305983"/>
<evidence type="ECO:0000313" key="2">
    <source>
        <dbReference type="EMBL" id="GGJ74360.1"/>
    </source>
</evidence>
<gene>
    <name evidence="2" type="ORF">GCM10007173_36600</name>
</gene>
<keyword evidence="3" id="KW-1185">Reference proteome</keyword>
<accession>A0ABQ2DVZ1</accession>
<dbReference type="Proteomes" id="UP000606115">
    <property type="component" value="Unassembled WGS sequence"/>
</dbReference>
<comment type="caution">
    <text evidence="2">The sequence shown here is derived from an EMBL/GenBank/DDBJ whole genome shotgun (WGS) entry which is preliminary data.</text>
</comment>
<dbReference type="EMBL" id="BMKX01000015">
    <property type="protein sequence ID" value="GGJ74360.1"/>
    <property type="molecule type" value="Genomic_DNA"/>
</dbReference>
<keyword evidence="1" id="KW-0175">Coiled coil</keyword>
<protein>
    <submittedName>
        <fullName evidence="2">Uncharacterized protein</fullName>
    </submittedName>
</protein>
<proteinExistence type="predicted"/>
<evidence type="ECO:0000256" key="1">
    <source>
        <dbReference type="SAM" id="Coils"/>
    </source>
</evidence>
<dbReference type="RefSeq" id="WP_188687456.1">
    <property type="nucleotide sequence ID" value="NZ_BMKX01000015.1"/>
</dbReference>
<reference evidence="3" key="1">
    <citation type="journal article" date="2019" name="Int. J. Syst. Evol. Microbiol.">
        <title>The Global Catalogue of Microorganisms (GCM) 10K type strain sequencing project: providing services to taxonomists for standard genome sequencing and annotation.</title>
        <authorList>
            <consortium name="The Broad Institute Genomics Platform"/>
            <consortium name="The Broad Institute Genome Sequencing Center for Infectious Disease"/>
            <person name="Wu L."/>
            <person name="Ma J."/>
        </authorList>
    </citation>
    <scope>NUCLEOTIDE SEQUENCE [LARGE SCALE GENOMIC DNA]</scope>
    <source>
        <strain evidence="3">CGMCC 1.3685</strain>
    </source>
</reference>
<organism evidence="2 3">
    <name type="scientific">Glutamicibacter ardleyensis</name>
    <dbReference type="NCBI Taxonomy" id="225894"/>
    <lineage>
        <taxon>Bacteria</taxon>
        <taxon>Bacillati</taxon>
        <taxon>Actinomycetota</taxon>
        <taxon>Actinomycetes</taxon>
        <taxon>Micrococcales</taxon>
        <taxon>Micrococcaceae</taxon>
        <taxon>Glutamicibacter</taxon>
    </lineage>
</organism>
<evidence type="ECO:0000313" key="3">
    <source>
        <dbReference type="Proteomes" id="UP000606115"/>
    </source>
</evidence>